<feature type="compositionally biased region" description="Basic and acidic residues" evidence="6">
    <location>
        <begin position="498"/>
        <end position="518"/>
    </location>
</feature>
<feature type="compositionally biased region" description="Basic residues" evidence="6">
    <location>
        <begin position="563"/>
        <end position="580"/>
    </location>
</feature>
<dbReference type="GO" id="GO:0000981">
    <property type="term" value="F:DNA-binding transcription factor activity, RNA polymerase II-specific"/>
    <property type="evidence" value="ECO:0007669"/>
    <property type="project" value="TreeGrafter"/>
</dbReference>
<dbReference type="AlphaFoldDB" id="A0A914ZQM6"/>
<evidence type="ECO:0000256" key="3">
    <source>
        <dbReference type="ARBA" id="ARBA00023159"/>
    </source>
</evidence>
<protein>
    <submittedName>
        <fullName evidence="9">Basic leucine zipper domain-containing protein</fullName>
    </submittedName>
</protein>
<feature type="domain" description="Basic leucine zipper" evidence="7">
    <location>
        <begin position="531"/>
        <end position="582"/>
    </location>
</feature>
<proteinExistence type="predicted"/>
<evidence type="ECO:0000256" key="1">
    <source>
        <dbReference type="ARBA" id="ARBA00023015"/>
    </source>
</evidence>
<sequence length="587" mass="64434">GAGVTNSSLGVKVLSRDSDLVSSSTCRFRKMVGGARCSRGATSDPNCADGKPTPPLTPMHAFCSTSTASLWVLVILLTRQLLLPDVSLDCNGTSEVFGSGYTAYVHHLTEDHEQKEFSTSVGFLRALLDYYPYSSATASARVKKWQLKTPSTTEKHKFGDLKSMTTDAFSCMFSGDLVLRPLLASAPPRRNLWSPVTSAADPAIEEFNFVDMMWWHELDAEKTANIAGCSASNGLHLIIHDEKAKRKDCLSACIQLTESNEKMLQHLKTHYEADAPTALQEVQDTCVTEECKSCESPSTDRFNSSFNSTFDAQEGPVLHDVSLAEAASFSAINATESSIGPVFVSWPLEGAACDAASPLNWDSCERDCCIPDTDYRSTSIVELLDDAEPSLRFSASPAGTNASWDVSRRRPVCLSPQFRLPSNECPSNGFCSKTNPSDVYRSQSFESLDAEERLVVQMSSSSAGLPRVRGSASPVSHENDDRGCSAAPAYISRSSGQLEKRRSERQDARGPGRRSRDEELARQYALPASAAQISSMPLIELNRLMHTAHLSQVQQHIVRKIRRRGKNKLAARSCRQRKNDRRVLLSR</sequence>
<dbReference type="WBParaSite" id="PgB14X_g039_t03">
    <property type="protein sequence ID" value="PgB14X_g039_t03"/>
    <property type="gene ID" value="PgB14X_g039"/>
</dbReference>
<name>A0A914ZQM6_PARUN</name>
<dbReference type="InterPro" id="IPR004826">
    <property type="entry name" value="bZIP_Maf"/>
</dbReference>
<dbReference type="Pfam" id="PF03131">
    <property type="entry name" value="bZIP_Maf"/>
    <property type="match status" value="1"/>
</dbReference>
<dbReference type="PANTHER" id="PTHR24411">
    <property type="entry name" value="NUCLEAR FACTOR ERYTHROID 2-RELATED FACTOR"/>
    <property type="match status" value="1"/>
</dbReference>
<accession>A0A914ZQM6</accession>
<reference evidence="9" key="1">
    <citation type="submission" date="2022-11" db="UniProtKB">
        <authorList>
            <consortium name="WormBaseParasite"/>
        </authorList>
    </citation>
    <scope>IDENTIFICATION</scope>
</reference>
<evidence type="ECO:0000256" key="5">
    <source>
        <dbReference type="ARBA" id="ARBA00023242"/>
    </source>
</evidence>
<dbReference type="PANTHER" id="PTHR24411:SF55">
    <property type="entry name" value="SEGMENTATION PROTEIN CAP'N'COLLAR"/>
    <property type="match status" value="1"/>
</dbReference>
<evidence type="ECO:0000313" key="9">
    <source>
        <dbReference type="WBParaSite" id="PgB14X_g039_t03"/>
    </source>
</evidence>
<dbReference type="SUPFAM" id="SSF47454">
    <property type="entry name" value="A DNA-binding domain in eukaryotic transcription factors"/>
    <property type="match status" value="1"/>
</dbReference>
<dbReference type="Gene3D" id="1.10.880.10">
    <property type="entry name" value="Transcription factor, Skn-1-like, DNA-binding domain"/>
    <property type="match status" value="1"/>
</dbReference>
<organism evidence="8 9">
    <name type="scientific">Parascaris univalens</name>
    <name type="common">Nematode worm</name>
    <dbReference type="NCBI Taxonomy" id="6257"/>
    <lineage>
        <taxon>Eukaryota</taxon>
        <taxon>Metazoa</taxon>
        <taxon>Ecdysozoa</taxon>
        <taxon>Nematoda</taxon>
        <taxon>Chromadorea</taxon>
        <taxon>Rhabditida</taxon>
        <taxon>Spirurina</taxon>
        <taxon>Ascaridomorpha</taxon>
        <taxon>Ascaridoidea</taxon>
        <taxon>Ascarididae</taxon>
        <taxon>Parascaris</taxon>
    </lineage>
</organism>
<keyword evidence="4" id="KW-0804">Transcription</keyword>
<keyword evidence="8" id="KW-1185">Reference proteome</keyword>
<keyword evidence="2" id="KW-0238">DNA-binding</keyword>
<keyword evidence="3" id="KW-0010">Activator</keyword>
<evidence type="ECO:0000256" key="4">
    <source>
        <dbReference type="ARBA" id="ARBA00023163"/>
    </source>
</evidence>
<dbReference type="InterPro" id="IPR008917">
    <property type="entry name" value="TF_DNA-bd_sf"/>
</dbReference>
<dbReference type="GO" id="GO:0000978">
    <property type="term" value="F:RNA polymerase II cis-regulatory region sequence-specific DNA binding"/>
    <property type="evidence" value="ECO:0007669"/>
    <property type="project" value="InterPro"/>
</dbReference>
<dbReference type="GO" id="GO:0005634">
    <property type="term" value="C:nucleus"/>
    <property type="evidence" value="ECO:0007669"/>
    <property type="project" value="TreeGrafter"/>
</dbReference>
<evidence type="ECO:0000313" key="8">
    <source>
        <dbReference type="Proteomes" id="UP000887569"/>
    </source>
</evidence>
<dbReference type="Proteomes" id="UP000887569">
    <property type="component" value="Unplaced"/>
</dbReference>
<evidence type="ECO:0000256" key="6">
    <source>
        <dbReference type="SAM" id="MobiDB-lite"/>
    </source>
</evidence>
<dbReference type="InterPro" id="IPR047167">
    <property type="entry name" value="NFE2-like"/>
</dbReference>
<evidence type="ECO:0000256" key="2">
    <source>
        <dbReference type="ARBA" id="ARBA00023125"/>
    </source>
</evidence>
<evidence type="ECO:0000259" key="7">
    <source>
        <dbReference type="Pfam" id="PF03131"/>
    </source>
</evidence>
<keyword evidence="5" id="KW-0539">Nucleus</keyword>
<feature type="region of interest" description="Disordered" evidence="6">
    <location>
        <begin position="458"/>
        <end position="518"/>
    </location>
</feature>
<feature type="region of interest" description="Disordered" evidence="6">
    <location>
        <begin position="563"/>
        <end position="587"/>
    </location>
</feature>
<keyword evidence="1" id="KW-0805">Transcription regulation</keyword>